<accession>A0A1Q9E1K1</accession>
<sequence length="98" mass="10632">MGAHGAWVDTVYYKSPFFRELVAGTATTSFSLTFGGHNAEDPNISVRIFGRSPTNASVDQPTSWHAAQASASLMLWASSDEPEEPQPLRLLRHQSIGA</sequence>
<name>A0A1Q9E1K1_SYMMI</name>
<gene>
    <name evidence="2" type="ORF">AK812_SmicGene15975</name>
</gene>
<evidence type="ECO:0000313" key="3">
    <source>
        <dbReference type="Proteomes" id="UP000186817"/>
    </source>
</evidence>
<evidence type="ECO:0000313" key="2">
    <source>
        <dbReference type="EMBL" id="OLQ01295.1"/>
    </source>
</evidence>
<feature type="region of interest" description="Disordered" evidence="1">
    <location>
        <begin position="79"/>
        <end position="98"/>
    </location>
</feature>
<proteinExistence type="predicted"/>
<dbReference type="AlphaFoldDB" id="A0A1Q9E1K1"/>
<reference evidence="2 3" key="1">
    <citation type="submission" date="2016-02" db="EMBL/GenBank/DDBJ databases">
        <title>Genome analysis of coral dinoflagellate symbionts highlights evolutionary adaptations to a symbiotic lifestyle.</title>
        <authorList>
            <person name="Aranda M."/>
            <person name="Li Y."/>
            <person name="Liew Y.J."/>
            <person name="Baumgarten S."/>
            <person name="Simakov O."/>
            <person name="Wilson M."/>
            <person name="Piel J."/>
            <person name="Ashoor H."/>
            <person name="Bougouffa S."/>
            <person name="Bajic V.B."/>
            <person name="Ryu T."/>
            <person name="Ravasi T."/>
            <person name="Bayer T."/>
            <person name="Micklem G."/>
            <person name="Kim H."/>
            <person name="Bhak J."/>
            <person name="Lajeunesse T.C."/>
            <person name="Voolstra C.R."/>
        </authorList>
    </citation>
    <scope>NUCLEOTIDE SEQUENCE [LARGE SCALE GENOMIC DNA]</scope>
    <source>
        <strain evidence="2 3">CCMP2467</strain>
    </source>
</reference>
<protein>
    <submittedName>
        <fullName evidence="2">Uncharacterized protein</fullName>
    </submittedName>
</protein>
<keyword evidence="3" id="KW-1185">Reference proteome</keyword>
<evidence type="ECO:0000256" key="1">
    <source>
        <dbReference type="SAM" id="MobiDB-lite"/>
    </source>
</evidence>
<organism evidence="2 3">
    <name type="scientific">Symbiodinium microadriaticum</name>
    <name type="common">Dinoflagellate</name>
    <name type="synonym">Zooxanthella microadriatica</name>
    <dbReference type="NCBI Taxonomy" id="2951"/>
    <lineage>
        <taxon>Eukaryota</taxon>
        <taxon>Sar</taxon>
        <taxon>Alveolata</taxon>
        <taxon>Dinophyceae</taxon>
        <taxon>Suessiales</taxon>
        <taxon>Symbiodiniaceae</taxon>
        <taxon>Symbiodinium</taxon>
    </lineage>
</organism>
<dbReference type="Proteomes" id="UP000186817">
    <property type="component" value="Unassembled WGS sequence"/>
</dbReference>
<dbReference type="EMBL" id="LSRX01000298">
    <property type="protein sequence ID" value="OLQ01295.1"/>
    <property type="molecule type" value="Genomic_DNA"/>
</dbReference>
<comment type="caution">
    <text evidence="2">The sequence shown here is derived from an EMBL/GenBank/DDBJ whole genome shotgun (WGS) entry which is preliminary data.</text>
</comment>